<dbReference type="InterPro" id="IPR044801">
    <property type="entry name" value="Filamin"/>
</dbReference>
<feature type="domain" description="GEX2 N-terminal Ig-like" evidence="5">
    <location>
        <begin position="281"/>
        <end position="382"/>
    </location>
</feature>
<feature type="repeat" description="Filamin" evidence="2">
    <location>
        <begin position="1405"/>
        <end position="1439"/>
    </location>
</feature>
<keyword evidence="3" id="KW-0812">Transmembrane</keyword>
<sequence>MHYAEIARNFPGFLFLIFSGLGLHGVVRAAYPSIVCSYYSGGQRYITVQPYKTYQLKIVILGDCTGSCSTCQPYVDYIERFNVLMESRYSTSTCSWDRIPPGSNLYNASCKLDRLLYPNAYRSYTFQIYIWGRPFVTKVATVPFYYISGDLYPRKCGPLIWTSYPANSLEAGKQASFKIQLRDAAGFPKNISTGIVTTAERTNFIRAVVFSFSNQIRNLSSQFSIEEGTVSYSFLPITCGVWMARAGVVGYTGAGPPIATLDGSPFQLIIKPGDIFVQNSKGFWLNNISVFRAGQVGTLRVLLMDAYMNNITKSTGRIDFYNFKVYSSDNSGAVAPCNVSLSQEQQFGFEDILINNTLIGTYKLHVQGTDSQIMSGSPFAYNIIPGDLWIEECTGKWFKSDQQVAGRTCTLFVTLKDRYGNAKVDNKEIIKFNVYTNSGGIVYEKANYTFQNSLAYFEYITFISTRAGIFSYHVSYGNKEIKDSPFNLTILPGAVEALASKGFWNDTNYFVKGKMAVLEVILMDAYNNIVNASSAPLLFSIYFLFSNGTKFSQPYTQIGDPQSGHAFIKITVTMGNGIWPCYVLYNSNAIGGSPFRYAVFSGSNLTNVFVSWKNNVTTFEGGKLMQEDLEFRDPLSNILDVTKLNFNLSFHLDNPEDEMNCFNESYYPTSQFGHASFFQRCFYAGTFHGYVLMNSTKSANDLPAFKIIPGPIYIPYCLGSFSNSQTIFKAGELITFDVLLEDAFNNTVSQANGRSEQFDFTVQFIEVQSNASVAPRNFSHISRRGSGHEIYNFSFIIPGSYLMYLGGAQGQATLHWRDIDGQLASKIVPAHQAQTRDAPYSFKVVPSDPYIPFCGIAWKDNISTFTPLGKAILYITPRDVFNNTINLTSSFQNLLESLQVSTASKSSGSSNPVSFAINSSEPYITFNVSTKTGNYLLYVGDGSKTADESPLFYNIIHGPLSVEDTSAIWPNESTEFKAGTYFISIMYNGTSIMGSPFSFTILPGPLSAEKSIGGPWLDNKTEFRIGEKAILIVQLMDIYGNRISVSDGIPQNMNTTVNCNNGQFIGPLNLTLESEDNSSMQAIFLVSFSGECVLSITNGTANISGSPFTFSSYSGNIFIPACIGSWANNTNIFFVGNEVSLEVTFRNSREQLVQPVYPYTQFKIDLTLSNGSLYKSAIDFIPGKNATYGIITLNITLSGNFSLYVGNKTHQIRNSPFHFQMLPGAISAQNSEGMWPKDNNVFKSGDTVTLNLRLFDIYKNRITSSMNNSFLVFYSTWSNGSLLYANHDFDGIIESDALQFNTKQIGEFLLYISDCQKHEIIGSPFKFSVAPGDVQNFRVYWLNNVSIFEAGTPGALEILLTDEYNNPVANIDYEYLDASFEAFIRPTTDRQVVADLRVLFESNINKLTVSFLAISSGEHYLHVLIKNQSIQGSPFSFTVIPGVISSRNCRGYWLDGRNTFKAGDVASLVVKFEDAFNNKVTSESKPLVILLTSEGLSNNKSYNVKDIEVMPGYQIVTFIVIASGNASLHVTDGNEISISGSPFSLIVNPGLFSILNTTAEWQYGVNIFEINSVAKLFIYPRDLYSNPLSLDVPNLQAFVYQVNSNQPLTSPDLSITRHPAISWIQVLSFTTGTIGKFKIYVRDSFLRDVVNSPFSFEVFEGSTDPKSSVIFGSGLTQAASGELASFSIELRDFEGKPSESPLSAISVLFNNDNTDYPTNFREITSLNFHYEENLQATASPASSQNVSIITQNSTGTFEVKYSITPGHYDLYVLWTNVLLNDGTPFALTVIPGSVDISRCQCQKKKYDPGIKVNVWNYINVSLEDGSAYGVSGEANSLRVSITSVGKYKVMDIVDNGDGSYVLAYMPLAVSSYNIVIKYDSSIIPSCSITEYAHSEYYYPWAEDDYVQVIQGRVAVIDVLQNDTNGFGSLFLYNITEEPVHGTSVIYNQAIIYVPVLGYVGDDKFIYAIKDQNSNLGFGEVTIQIKAESPKISASSDILQALEDEPITFYGDRNTIVVTYWNESSTLTSYLKIEHGSLYKGAYASHLWFPSLDGTSGKADTLFFQGSVNVINEFFQSLLYIGPTNFNGENSLFISVMDDFGNSVNKSIQIIIEPVNDPPYILVPFKVMVQPDGSMWNGYFENSTMFTNGKDSQMLEVGDPDAFDVQEDFEELQVEILLQVDEGMLSIIMPIDAQDSLKYKQANGQWIPFNFTVLEMQQQFALVAAQAITFRLSINDSNNALQTLKYQGTSTTILSIIVNDMGQWGCHSNCLNGSTSLPLSDSKRIILSYGDAPRGYLQKKTFGTIFSILAIIAAIAMFVFIPWVMLNLDHSRHSKYIKLKKTYNKISAKDEADFHNTRVYNPHWIPTTSGDNQVHFSIGSNTVVSHIWQAKLKNCMNLAKDRVLRVIRR</sequence>
<evidence type="ECO:0000256" key="2">
    <source>
        <dbReference type="PROSITE-ProRule" id="PRU00087"/>
    </source>
</evidence>
<feature type="transmembrane region" description="Helical" evidence="3">
    <location>
        <begin position="2301"/>
        <end position="2325"/>
    </location>
</feature>
<dbReference type="GO" id="GO:0030036">
    <property type="term" value="P:actin cytoskeleton organization"/>
    <property type="evidence" value="ECO:0007669"/>
    <property type="project" value="InterPro"/>
</dbReference>
<feature type="domain" description="GEX2 N-terminal Ig-like" evidence="5">
    <location>
        <begin position="1336"/>
        <end position="1439"/>
    </location>
</feature>
<dbReference type="GO" id="GO:0051015">
    <property type="term" value="F:actin filament binding"/>
    <property type="evidence" value="ECO:0007669"/>
    <property type="project" value="InterPro"/>
</dbReference>
<feature type="domain" description="GEX2 N-terminal Ig-like" evidence="5">
    <location>
        <begin position="503"/>
        <end position="599"/>
    </location>
</feature>
<keyword evidence="3" id="KW-0472">Membrane</keyword>
<organism evidence="6 7">
    <name type="scientific">Ceratopteris richardii</name>
    <name type="common">Triangle waterfern</name>
    <dbReference type="NCBI Taxonomy" id="49495"/>
    <lineage>
        <taxon>Eukaryota</taxon>
        <taxon>Viridiplantae</taxon>
        <taxon>Streptophyta</taxon>
        <taxon>Embryophyta</taxon>
        <taxon>Tracheophyta</taxon>
        <taxon>Polypodiopsida</taxon>
        <taxon>Polypodiidae</taxon>
        <taxon>Polypodiales</taxon>
        <taxon>Pteridineae</taxon>
        <taxon>Pteridaceae</taxon>
        <taxon>Parkerioideae</taxon>
        <taxon>Ceratopteris</taxon>
    </lineage>
</organism>
<dbReference type="OrthoDB" id="5334309at2759"/>
<feature type="domain" description="GEX2 N-terminal Ig-like" evidence="5">
    <location>
        <begin position="1120"/>
        <end position="1220"/>
    </location>
</feature>
<dbReference type="InterPro" id="IPR017868">
    <property type="entry name" value="Filamin/ABP280_repeat-like"/>
</dbReference>
<feature type="domain" description="GEX2 N-terminal Ig-like" evidence="5">
    <location>
        <begin position="1015"/>
        <end position="1111"/>
    </location>
</feature>
<feature type="domain" description="GEX2 N-terminal Ig-like" evidence="5">
    <location>
        <begin position="854"/>
        <end position="954"/>
    </location>
</feature>
<dbReference type="PANTHER" id="PTHR38537:SF8">
    <property type="entry name" value="FILAMIN-A"/>
    <property type="match status" value="1"/>
</dbReference>
<gene>
    <name evidence="6" type="ORF">KP509_36G059100</name>
</gene>
<feature type="chain" id="PRO_5035779690" description="GEX2 N-terminal Ig-like domain-containing protein" evidence="4">
    <location>
        <begin position="30"/>
        <end position="2408"/>
    </location>
</feature>
<feature type="domain" description="GEX2 N-terminal Ig-like" evidence="5">
    <location>
        <begin position="716"/>
        <end position="807"/>
    </location>
</feature>
<feature type="domain" description="GEX2 N-terminal Ig-like" evidence="5">
    <location>
        <begin position="1448"/>
        <end position="1547"/>
    </location>
</feature>
<name>A0A8T2QEU6_CERRI</name>
<dbReference type="Pfam" id="PF17963">
    <property type="entry name" value="Big_9"/>
    <property type="match status" value="1"/>
</dbReference>
<feature type="repeat" description="Filamin" evidence="2">
    <location>
        <begin position="977"/>
        <end position="1001"/>
    </location>
</feature>
<dbReference type="SUPFAM" id="SSF81296">
    <property type="entry name" value="E set domains"/>
    <property type="match status" value="6"/>
</dbReference>
<evidence type="ECO:0000313" key="7">
    <source>
        <dbReference type="Proteomes" id="UP000825935"/>
    </source>
</evidence>
<feature type="repeat" description="Filamin" evidence="2">
    <location>
        <begin position="1791"/>
        <end position="1892"/>
    </location>
</feature>
<keyword evidence="1" id="KW-0677">Repeat</keyword>
<evidence type="ECO:0000313" key="6">
    <source>
        <dbReference type="EMBL" id="KAH7281701.1"/>
    </source>
</evidence>
<evidence type="ECO:0000256" key="4">
    <source>
        <dbReference type="SAM" id="SignalP"/>
    </source>
</evidence>
<protein>
    <recommendedName>
        <fullName evidence="5">GEX2 N-terminal Ig-like domain-containing protein</fullName>
    </recommendedName>
</protein>
<feature type="domain" description="GEX2 N-terminal Ig-like" evidence="5">
    <location>
        <begin position="392"/>
        <end position="489"/>
    </location>
</feature>
<dbReference type="Gene3D" id="2.60.40.10">
    <property type="entry name" value="Immunoglobulins"/>
    <property type="match status" value="7"/>
</dbReference>
<evidence type="ECO:0000256" key="3">
    <source>
        <dbReference type="SAM" id="Phobius"/>
    </source>
</evidence>
<dbReference type="InterPro" id="IPR056434">
    <property type="entry name" value="Ig_GEX2_N"/>
</dbReference>
<proteinExistence type="predicted"/>
<reference evidence="6" key="1">
    <citation type="submission" date="2021-08" db="EMBL/GenBank/DDBJ databases">
        <title>WGS assembly of Ceratopteris richardii.</title>
        <authorList>
            <person name="Marchant D.B."/>
            <person name="Chen G."/>
            <person name="Jenkins J."/>
            <person name="Shu S."/>
            <person name="Leebens-Mack J."/>
            <person name="Grimwood J."/>
            <person name="Schmutz J."/>
            <person name="Soltis P."/>
            <person name="Soltis D."/>
            <person name="Chen Z.-H."/>
        </authorList>
    </citation>
    <scope>NUCLEOTIDE SEQUENCE</scope>
    <source>
        <strain evidence="6">Whitten #5841</strain>
        <tissue evidence="6">Leaf</tissue>
    </source>
</reference>
<dbReference type="EMBL" id="CM035441">
    <property type="protein sequence ID" value="KAH7281701.1"/>
    <property type="molecule type" value="Genomic_DNA"/>
</dbReference>
<dbReference type="InterPro" id="IPR014756">
    <property type="entry name" value="Ig_E-set"/>
</dbReference>
<keyword evidence="3" id="KW-1133">Transmembrane helix</keyword>
<keyword evidence="7" id="KW-1185">Reference proteome</keyword>
<keyword evidence="4" id="KW-0732">Signal</keyword>
<feature type="repeat" description="Filamin" evidence="2">
    <location>
        <begin position="460"/>
        <end position="490"/>
    </location>
</feature>
<dbReference type="PROSITE" id="PS50194">
    <property type="entry name" value="FILAMIN_REPEAT"/>
    <property type="match status" value="4"/>
</dbReference>
<evidence type="ECO:0000256" key="1">
    <source>
        <dbReference type="ARBA" id="ARBA00022737"/>
    </source>
</evidence>
<accession>A0A8T2QEU6</accession>
<dbReference type="Gene3D" id="2.60.40.2810">
    <property type="match status" value="1"/>
</dbReference>
<dbReference type="Proteomes" id="UP000825935">
    <property type="component" value="Chromosome 36"/>
</dbReference>
<feature type="domain" description="GEX2 N-terminal Ig-like" evidence="5">
    <location>
        <begin position="1233"/>
        <end position="1329"/>
    </location>
</feature>
<dbReference type="PANTHER" id="PTHR38537">
    <property type="entry name" value="JITTERBUG, ISOFORM N"/>
    <property type="match status" value="1"/>
</dbReference>
<comment type="caution">
    <text evidence="6">The sequence shown here is derived from an EMBL/GenBank/DDBJ whole genome shotgun (WGS) entry which is preliminary data.</text>
</comment>
<dbReference type="Pfam" id="PF23616">
    <property type="entry name" value="Ig_GEX2_N"/>
    <property type="match status" value="10"/>
</dbReference>
<feature type="signal peptide" evidence="4">
    <location>
        <begin position="1"/>
        <end position="29"/>
    </location>
</feature>
<evidence type="ECO:0000259" key="5">
    <source>
        <dbReference type="Pfam" id="PF23616"/>
    </source>
</evidence>
<dbReference type="InterPro" id="IPR013783">
    <property type="entry name" value="Ig-like_fold"/>
</dbReference>